<sequence>MNWSSKLSLKKVEHYTRFLHRLGVFNEGDKNEILDKIVQYKQRKTF</sequence>
<evidence type="ECO:0008006" key="3">
    <source>
        <dbReference type="Google" id="ProtNLM"/>
    </source>
</evidence>
<accession>A0ABT8E7C8</accession>
<dbReference type="RefSeq" id="WP_290399894.1">
    <property type="nucleotide sequence ID" value="NZ_JAUHLN010000002.1"/>
</dbReference>
<name>A0ABT8E7C8_9BACL</name>
<keyword evidence="2" id="KW-1185">Reference proteome</keyword>
<dbReference type="Proteomes" id="UP001168694">
    <property type="component" value="Unassembled WGS sequence"/>
</dbReference>
<organism evidence="1 2">
    <name type="scientific">Fictibacillus terranigra</name>
    <dbReference type="NCBI Taxonomy" id="3058424"/>
    <lineage>
        <taxon>Bacteria</taxon>
        <taxon>Bacillati</taxon>
        <taxon>Bacillota</taxon>
        <taxon>Bacilli</taxon>
        <taxon>Bacillales</taxon>
        <taxon>Fictibacillaceae</taxon>
        <taxon>Fictibacillus</taxon>
    </lineage>
</organism>
<evidence type="ECO:0000313" key="2">
    <source>
        <dbReference type="Proteomes" id="UP001168694"/>
    </source>
</evidence>
<protein>
    <recommendedName>
        <fullName evidence="3">SAP domain-containing protein</fullName>
    </recommendedName>
</protein>
<proteinExistence type="predicted"/>
<gene>
    <name evidence="1" type="ORF">QYF49_12355</name>
</gene>
<dbReference type="EMBL" id="JAUHLN010000002">
    <property type="protein sequence ID" value="MDN4073795.1"/>
    <property type="molecule type" value="Genomic_DNA"/>
</dbReference>
<comment type="caution">
    <text evidence="1">The sequence shown here is derived from an EMBL/GenBank/DDBJ whole genome shotgun (WGS) entry which is preliminary data.</text>
</comment>
<evidence type="ECO:0000313" key="1">
    <source>
        <dbReference type="EMBL" id="MDN4073795.1"/>
    </source>
</evidence>
<reference evidence="1" key="1">
    <citation type="submission" date="2023-06" db="EMBL/GenBank/DDBJ databases">
        <title>Draft Genome Sequences of Representative Paenibacillus Polymyxa, Bacillus cereus, Fictibacillus sp., and Brevibacillus agri Strains Isolated from Amazonian Dark Earth.</title>
        <authorList>
            <person name="Pellegrinetti T.A."/>
            <person name="Cunha I.C.M."/>
            <person name="Chaves M.G."/>
            <person name="Freitas A.S."/>
            <person name="Silva A.V.R."/>
            <person name="Tsai S.M."/>
            <person name="Mendes L.W."/>
        </authorList>
    </citation>
    <scope>NUCLEOTIDE SEQUENCE</scope>
    <source>
        <strain evidence="1">CENA-BCM004</strain>
    </source>
</reference>